<accession>A0A2C6KK20</accession>
<dbReference type="EMBL" id="MIGC01005555">
    <property type="protein sequence ID" value="PHJ16825.1"/>
    <property type="molecule type" value="Genomic_DNA"/>
</dbReference>
<keyword evidence="1" id="KW-1133">Transmembrane helix</keyword>
<comment type="caution">
    <text evidence="2">The sequence shown here is derived from an EMBL/GenBank/DDBJ whole genome shotgun (WGS) entry which is preliminary data.</text>
</comment>
<proteinExistence type="predicted"/>
<dbReference type="Proteomes" id="UP000221165">
    <property type="component" value="Unassembled WGS sequence"/>
</dbReference>
<name>A0A2C6KK20_9APIC</name>
<protein>
    <recommendedName>
        <fullName evidence="4">Transmembrane protein</fullName>
    </recommendedName>
</protein>
<dbReference type="VEuPathDB" id="ToxoDB:CSUI_009362"/>
<evidence type="ECO:0000313" key="2">
    <source>
        <dbReference type="EMBL" id="PHJ16825.1"/>
    </source>
</evidence>
<keyword evidence="1" id="KW-0812">Transmembrane</keyword>
<keyword evidence="1" id="KW-0472">Membrane</keyword>
<gene>
    <name evidence="2" type="ORF">CSUI_009362</name>
</gene>
<sequence>VCCDGRNDHHLSNKKLFSASLLSLLFFFFPFLWETLSWSLEKGDFSIPLRSKSKQAILWLWLLRPCDHRHFSRVNSFFSSSTRSSPSVFLFPLVFFCPGSFVILVVVSPTSVSLLLFSFTSAPFLCGRRAPSVLPFD</sequence>
<dbReference type="GeneID" id="94432689"/>
<evidence type="ECO:0008006" key="4">
    <source>
        <dbReference type="Google" id="ProtNLM"/>
    </source>
</evidence>
<evidence type="ECO:0000256" key="1">
    <source>
        <dbReference type="SAM" id="Phobius"/>
    </source>
</evidence>
<organism evidence="2 3">
    <name type="scientific">Cystoisospora suis</name>
    <dbReference type="NCBI Taxonomy" id="483139"/>
    <lineage>
        <taxon>Eukaryota</taxon>
        <taxon>Sar</taxon>
        <taxon>Alveolata</taxon>
        <taxon>Apicomplexa</taxon>
        <taxon>Conoidasida</taxon>
        <taxon>Coccidia</taxon>
        <taxon>Eucoccidiorida</taxon>
        <taxon>Eimeriorina</taxon>
        <taxon>Sarcocystidae</taxon>
        <taxon>Cystoisospora</taxon>
    </lineage>
</organism>
<keyword evidence="3" id="KW-1185">Reference proteome</keyword>
<evidence type="ECO:0000313" key="3">
    <source>
        <dbReference type="Proteomes" id="UP000221165"/>
    </source>
</evidence>
<reference evidence="2 3" key="1">
    <citation type="journal article" date="2017" name="Int. J. Parasitol.">
        <title>The genome of the protozoan parasite Cystoisospora suis and a reverse vaccinology approach to identify vaccine candidates.</title>
        <authorList>
            <person name="Palmieri N."/>
            <person name="Shrestha A."/>
            <person name="Ruttkowski B."/>
            <person name="Beck T."/>
            <person name="Vogl C."/>
            <person name="Tomley F."/>
            <person name="Blake D.P."/>
            <person name="Joachim A."/>
        </authorList>
    </citation>
    <scope>NUCLEOTIDE SEQUENCE [LARGE SCALE GENOMIC DNA]</scope>
    <source>
        <strain evidence="2 3">Wien I</strain>
    </source>
</reference>
<feature type="non-terminal residue" evidence="2">
    <location>
        <position position="1"/>
    </location>
</feature>
<dbReference type="AlphaFoldDB" id="A0A2C6KK20"/>
<feature type="transmembrane region" description="Helical" evidence="1">
    <location>
        <begin position="89"/>
        <end position="119"/>
    </location>
</feature>
<feature type="transmembrane region" description="Helical" evidence="1">
    <location>
        <begin position="16"/>
        <end position="33"/>
    </location>
</feature>
<dbReference type="RefSeq" id="XP_067918550.1">
    <property type="nucleotide sequence ID" value="XM_068069478.1"/>
</dbReference>